<dbReference type="Gene3D" id="3.40.1620.10">
    <property type="entry name" value="YefM-like domain"/>
    <property type="match status" value="1"/>
</dbReference>
<evidence type="ECO:0000313" key="3">
    <source>
        <dbReference type="Proteomes" id="UP000781958"/>
    </source>
</evidence>
<dbReference type="RefSeq" id="WP_307419161.1">
    <property type="nucleotide sequence ID" value="NZ_JAGINP010000001.1"/>
</dbReference>
<dbReference type="EMBL" id="JAGINP010000001">
    <property type="protein sequence ID" value="MBP2290571.1"/>
    <property type="molecule type" value="Genomic_DNA"/>
</dbReference>
<gene>
    <name evidence="2" type="ORF">J2851_000308</name>
</gene>
<reference evidence="2 3" key="1">
    <citation type="submission" date="2021-03" db="EMBL/GenBank/DDBJ databases">
        <title>Genomic Encyclopedia of Type Strains, Phase III (KMG-III): the genomes of soil and plant-associated and newly described type strains.</title>
        <authorList>
            <person name="Whitman W."/>
        </authorList>
    </citation>
    <scope>NUCLEOTIDE SEQUENCE [LARGE SCALE GENOMIC DNA]</scope>
    <source>
        <strain evidence="2 3">IMMIB AFH-6</strain>
    </source>
</reference>
<protein>
    <recommendedName>
        <fullName evidence="4">Antitoxin</fullName>
    </recommendedName>
</protein>
<accession>A0ABS4SDD1</accession>
<evidence type="ECO:0008006" key="4">
    <source>
        <dbReference type="Google" id="ProtNLM"/>
    </source>
</evidence>
<evidence type="ECO:0000256" key="1">
    <source>
        <dbReference type="SAM" id="MobiDB-lite"/>
    </source>
</evidence>
<comment type="caution">
    <text evidence="2">The sequence shown here is derived from an EMBL/GenBank/DDBJ whole genome shotgun (WGS) entry which is preliminary data.</text>
</comment>
<feature type="compositionally biased region" description="Acidic residues" evidence="1">
    <location>
        <begin position="58"/>
        <end position="71"/>
    </location>
</feature>
<name>A0ABS4SDD1_9PROT</name>
<evidence type="ECO:0000313" key="2">
    <source>
        <dbReference type="EMBL" id="MBP2290571.1"/>
    </source>
</evidence>
<feature type="region of interest" description="Disordered" evidence="1">
    <location>
        <begin position="53"/>
        <end position="80"/>
    </location>
</feature>
<organism evidence="2 3">
    <name type="scientific">Azospirillum rugosum</name>
    <dbReference type="NCBI Taxonomy" id="416170"/>
    <lineage>
        <taxon>Bacteria</taxon>
        <taxon>Pseudomonadati</taxon>
        <taxon>Pseudomonadota</taxon>
        <taxon>Alphaproteobacteria</taxon>
        <taxon>Rhodospirillales</taxon>
        <taxon>Azospirillaceae</taxon>
        <taxon>Azospirillum</taxon>
    </lineage>
</organism>
<proteinExistence type="predicted"/>
<dbReference type="Proteomes" id="UP000781958">
    <property type="component" value="Unassembled WGS sequence"/>
</dbReference>
<sequence length="80" mass="8736">MTEFKAKCLALFDDLEGRKVSKIVVTRHGRPVAELNAPSSELAPIHGAHRGSVRFLDSDDGSEPVSSDDDWDAAHGILHR</sequence>
<keyword evidence="3" id="KW-1185">Reference proteome</keyword>